<dbReference type="GO" id="GO:0008610">
    <property type="term" value="P:lipid biosynthetic process"/>
    <property type="evidence" value="ECO:0007669"/>
    <property type="project" value="UniProtKB-ARBA"/>
</dbReference>
<name>A0A6V8KNH5_9ACTN</name>
<dbReference type="CDD" id="cd19531">
    <property type="entry name" value="LCL_NRPS-like"/>
    <property type="match status" value="1"/>
</dbReference>
<protein>
    <recommendedName>
        <fullName evidence="6">Carrier domain-containing protein</fullName>
    </recommendedName>
</protein>
<dbReference type="InterPro" id="IPR023213">
    <property type="entry name" value="CAT-like_dom_sf"/>
</dbReference>
<evidence type="ECO:0000313" key="5">
    <source>
        <dbReference type="Proteomes" id="UP000482800"/>
    </source>
</evidence>
<evidence type="ECO:0008006" key="6">
    <source>
        <dbReference type="Google" id="ProtNLM"/>
    </source>
</evidence>
<dbReference type="GO" id="GO:0043041">
    <property type="term" value="P:amino acid activation for nonribosomal peptide biosynthetic process"/>
    <property type="evidence" value="ECO:0007669"/>
    <property type="project" value="TreeGrafter"/>
</dbReference>
<dbReference type="Gene3D" id="3.30.559.10">
    <property type="entry name" value="Chloramphenicol acetyltransferase-like domain"/>
    <property type="match status" value="1"/>
</dbReference>
<dbReference type="InterPro" id="IPR000873">
    <property type="entry name" value="AMP-dep_synth/lig_dom"/>
</dbReference>
<dbReference type="EMBL" id="BLPF01000003">
    <property type="protein sequence ID" value="GFJ83719.1"/>
    <property type="molecule type" value="Genomic_DNA"/>
</dbReference>
<dbReference type="Proteomes" id="UP000482800">
    <property type="component" value="Unassembled WGS sequence"/>
</dbReference>
<dbReference type="Pfam" id="PF00296">
    <property type="entry name" value="Bac_luciferase"/>
    <property type="match status" value="1"/>
</dbReference>
<dbReference type="InterPro" id="IPR001242">
    <property type="entry name" value="Condensation_dom"/>
</dbReference>
<proteinExistence type="predicted"/>
<reference evidence="4 5" key="1">
    <citation type="submission" date="2020-03" db="EMBL/GenBank/DDBJ databases">
        <title>Whole genome shotgun sequence of Phytohabitans houttuyneae NBRC 108639.</title>
        <authorList>
            <person name="Komaki H."/>
            <person name="Tamura T."/>
        </authorList>
    </citation>
    <scope>NUCLEOTIDE SEQUENCE [LARGE SCALE GENOMIC DNA]</scope>
    <source>
        <strain evidence="4 5">NBRC 108639</strain>
    </source>
</reference>
<dbReference type="GO" id="GO:0005737">
    <property type="term" value="C:cytoplasm"/>
    <property type="evidence" value="ECO:0007669"/>
    <property type="project" value="TreeGrafter"/>
</dbReference>
<dbReference type="Gene3D" id="3.40.50.12780">
    <property type="entry name" value="N-terminal domain of ligase-like"/>
    <property type="match status" value="2"/>
</dbReference>
<dbReference type="SUPFAM" id="SSF51679">
    <property type="entry name" value="Bacterial luciferase-like"/>
    <property type="match status" value="1"/>
</dbReference>
<dbReference type="InterPro" id="IPR036661">
    <property type="entry name" value="Luciferase-like_sf"/>
</dbReference>
<dbReference type="PROSITE" id="PS00455">
    <property type="entry name" value="AMP_BINDING"/>
    <property type="match status" value="1"/>
</dbReference>
<dbReference type="InterPro" id="IPR011251">
    <property type="entry name" value="Luciferase-like_dom"/>
</dbReference>
<evidence type="ECO:0000259" key="1">
    <source>
        <dbReference type="Pfam" id="PF00296"/>
    </source>
</evidence>
<gene>
    <name evidence="4" type="ORF">Phou_078990</name>
</gene>
<dbReference type="FunFam" id="3.40.50.980:FF:000001">
    <property type="entry name" value="Non-ribosomal peptide synthetase"/>
    <property type="match status" value="1"/>
</dbReference>
<dbReference type="Gene3D" id="3.30.559.30">
    <property type="entry name" value="Nonribosomal peptide synthetase, condensation domain"/>
    <property type="match status" value="1"/>
</dbReference>
<evidence type="ECO:0000259" key="2">
    <source>
        <dbReference type="Pfam" id="PF00501"/>
    </source>
</evidence>
<feature type="domain" description="AMP-dependent synthetase/ligase" evidence="2">
    <location>
        <begin position="1085"/>
        <end position="1207"/>
    </location>
</feature>
<dbReference type="GO" id="GO:0044550">
    <property type="term" value="P:secondary metabolite biosynthetic process"/>
    <property type="evidence" value="ECO:0007669"/>
    <property type="project" value="TreeGrafter"/>
</dbReference>
<feature type="domain" description="Luciferase-like" evidence="1">
    <location>
        <begin position="737"/>
        <end position="1046"/>
    </location>
</feature>
<feature type="domain" description="AMP-dependent synthetase/ligase" evidence="2">
    <location>
        <begin position="495"/>
        <end position="715"/>
    </location>
</feature>
<dbReference type="Pfam" id="PF00668">
    <property type="entry name" value="Condensation"/>
    <property type="match status" value="1"/>
</dbReference>
<evidence type="ECO:0000313" key="4">
    <source>
        <dbReference type="EMBL" id="GFJ83719.1"/>
    </source>
</evidence>
<dbReference type="InterPro" id="IPR024011">
    <property type="entry name" value="Biosynth_lucif-like_mOase_dom"/>
</dbReference>
<keyword evidence="5" id="KW-1185">Reference proteome</keyword>
<dbReference type="Pfam" id="PF00501">
    <property type="entry name" value="AMP-binding"/>
    <property type="match status" value="2"/>
</dbReference>
<evidence type="ECO:0000259" key="3">
    <source>
        <dbReference type="Pfam" id="PF00668"/>
    </source>
</evidence>
<dbReference type="RefSeq" id="WP_173066518.1">
    <property type="nucleotide sequence ID" value="NZ_BLPF01000003.1"/>
</dbReference>
<organism evidence="4 5">
    <name type="scientific">Phytohabitans houttuyneae</name>
    <dbReference type="NCBI Taxonomy" id="1076126"/>
    <lineage>
        <taxon>Bacteria</taxon>
        <taxon>Bacillati</taxon>
        <taxon>Actinomycetota</taxon>
        <taxon>Actinomycetes</taxon>
        <taxon>Micromonosporales</taxon>
        <taxon>Micromonosporaceae</taxon>
    </lineage>
</organism>
<dbReference type="PANTHER" id="PTHR45527">
    <property type="entry name" value="NONRIBOSOMAL PEPTIDE SYNTHETASE"/>
    <property type="match status" value="1"/>
</dbReference>
<dbReference type="NCBIfam" id="TIGR04020">
    <property type="entry name" value="seco_metab_LLM"/>
    <property type="match status" value="1"/>
</dbReference>
<dbReference type="Gene3D" id="3.20.20.30">
    <property type="entry name" value="Luciferase-like domain"/>
    <property type="match status" value="1"/>
</dbReference>
<dbReference type="InterPro" id="IPR020845">
    <property type="entry name" value="AMP-binding_CS"/>
</dbReference>
<dbReference type="SUPFAM" id="SSF56801">
    <property type="entry name" value="Acetyl-CoA synthetase-like"/>
    <property type="match status" value="2"/>
</dbReference>
<dbReference type="SUPFAM" id="SSF52777">
    <property type="entry name" value="CoA-dependent acyltransferases"/>
    <property type="match status" value="2"/>
</dbReference>
<reference evidence="4 5" key="2">
    <citation type="submission" date="2020-03" db="EMBL/GenBank/DDBJ databases">
        <authorList>
            <person name="Ichikawa N."/>
            <person name="Kimura A."/>
            <person name="Kitahashi Y."/>
            <person name="Uohara A."/>
        </authorList>
    </citation>
    <scope>NUCLEOTIDE SEQUENCE [LARGE SCALE GENOMIC DNA]</scope>
    <source>
        <strain evidence="4 5">NBRC 108639</strain>
    </source>
</reference>
<dbReference type="GO" id="GO:0031177">
    <property type="term" value="F:phosphopantetheine binding"/>
    <property type="evidence" value="ECO:0007669"/>
    <property type="project" value="TreeGrafter"/>
</dbReference>
<comment type="caution">
    <text evidence="4">The sequence shown here is derived from an EMBL/GenBank/DDBJ whole genome shotgun (WGS) entry which is preliminary data.</text>
</comment>
<dbReference type="AlphaFoldDB" id="A0A6V8KNH5"/>
<dbReference type="PANTHER" id="PTHR45527:SF1">
    <property type="entry name" value="FATTY ACID SYNTHASE"/>
    <property type="match status" value="1"/>
</dbReference>
<feature type="domain" description="Condensation" evidence="3">
    <location>
        <begin position="31"/>
        <end position="474"/>
    </location>
</feature>
<sequence>MTAGRTTPDTTTTEQRRALLADLLERRSRAQTGYPLSYAQRRLWFLDQLQPHSAVYNVPLGYDITGPLDVPALERALTEAVRRHEILRAAFREADGTPRQVILPPPTVPVPVVDLTASAHPEQEVEAIARDEAGTSFDLVAGQVIRARLLRLDEHRHRLLVTVHHLACDAESVRVLGAEIEAGYRAALAGDVRRDPDPPMQYTDFAEWQVRTLAGPELDRLLAYWKPRLTGLPTRHLPTDHPRPPMQSYRGAALRFALPSDTVQRLEELAKAEGVTLFTVLLAAFAVLLRAHIDEDDIVIGTPVAGRERPELAGLIGFFTNTLVLRCDLASQPTFRQLVRRLWTEVREALAHQELPFEKLVEELHPERDLAQNPLFQVLFSYRYEEAAELRLDGCQVCPVLGDTGTARFDLTLSLARTAAGVTGRLEYSTDLFEAATAERIAARYASVATGAATAPDRPIDELPVLPAAEAATLAGWQAGDRVEIADALVHQIVARQAIATPDAAAVVAADATLTYGELDRLADRLAHRLRALGVAPDEPVGVHLGRSAQLVVTLLGILKAGAAYLPLDPDYPRDRLAYMVKDARTRVIVADPRSQAAARELGAAEVVVPEQLDPPGADEVSDLPAVATTAANLAYVIYTSGSTGRPKGVMVTHGNVVNLLAGIDGVLGADEPGTWLAVTSVSFDISVVELLWTLARGYRVVVRGDPPRPVPAAHAQAAALRATQARPIDFSLFYFGSDSERGSSERYRLLLEGARFADRHGFAAVWTPERHFHQFGGLYPNPSVTAAAVAAITERVQVRAGSVVLPLHDPLRVAEEWSVVDNISAGRAGISFASGWHANDFALAPEAYQQRKKLMMDGLAEVRRLWRGEKVARRNGVDAEVEVGAFPRPVQPVLPVWLTSARHPDTFRMAGEAGTGVLTHLLGHSLDELAEKIALYRQAWREHGHGPGDGHVAVMVHTFVGDDVEQVRELVREPLSRYLETSFDLIASLGETTGSATDFAALPPHELRALIDRAFDRFVATASLLGTPQGCADVVDRMKGIGVDEVACLIDFGVDEEAALGALARLASVRDITEERRAAALATAEKTAEPQEPIAAQLRDSAVTHLQCTPSMARLLLADPEARAQLRRLRRLLVGGEALPTDLAGDLAAAVGGTVHNMYGPTEAAVWATTAVVPPAGGRVSIGRPMANVRAYVVDQQDRLCPAGCPVSCCWAGTAWLAGTWTAPH</sequence>
<accession>A0A6V8KNH5</accession>
<dbReference type="GO" id="GO:0016705">
    <property type="term" value="F:oxidoreductase activity, acting on paired donors, with incorporation or reduction of molecular oxygen"/>
    <property type="evidence" value="ECO:0007669"/>
    <property type="project" value="InterPro"/>
</dbReference>
<dbReference type="InterPro" id="IPR042099">
    <property type="entry name" value="ANL_N_sf"/>
</dbReference>